<evidence type="ECO:0000313" key="3">
    <source>
        <dbReference type="Proteomes" id="UP000249248"/>
    </source>
</evidence>
<keyword evidence="1" id="KW-0812">Transmembrane</keyword>
<reference evidence="2 3" key="1">
    <citation type="submission" date="2018-06" db="EMBL/GenBank/DDBJ databases">
        <title>The draft genome sequence of Crocinitomix sp. SM1701.</title>
        <authorList>
            <person name="Zhang X."/>
        </authorList>
    </citation>
    <scope>NUCLEOTIDE SEQUENCE [LARGE SCALE GENOMIC DNA]</scope>
    <source>
        <strain evidence="2 3">SM1701</strain>
    </source>
</reference>
<feature type="transmembrane region" description="Helical" evidence="1">
    <location>
        <begin position="29"/>
        <end position="48"/>
    </location>
</feature>
<comment type="caution">
    <text evidence="2">The sequence shown here is derived from an EMBL/GenBank/DDBJ whole genome shotgun (WGS) entry which is preliminary data.</text>
</comment>
<keyword evidence="3" id="KW-1185">Reference proteome</keyword>
<dbReference type="AlphaFoldDB" id="A0A2W1NSS2"/>
<evidence type="ECO:0000313" key="2">
    <source>
        <dbReference type="EMBL" id="PZE17728.1"/>
    </source>
</evidence>
<organism evidence="2 3">
    <name type="scientific">Putridiphycobacter roseus</name>
    <dbReference type="NCBI Taxonomy" id="2219161"/>
    <lineage>
        <taxon>Bacteria</taxon>
        <taxon>Pseudomonadati</taxon>
        <taxon>Bacteroidota</taxon>
        <taxon>Flavobacteriia</taxon>
        <taxon>Flavobacteriales</taxon>
        <taxon>Crocinitomicaceae</taxon>
        <taxon>Putridiphycobacter</taxon>
    </lineage>
</organism>
<name>A0A2W1NSS2_9FLAO</name>
<proteinExistence type="predicted"/>
<sequence>MKTASVTVIEQFNPNGAPIKHELIQGPEFRIAALFFILVGIIWLLYVLNVLRSFIGIGVTVLALAGAVFLLYKDYSIIKQDVDFNNRKELIFKEIKGRINDIKIAENEFKNEKGYYTANMDTLVNYVKTGYTIQYNRKGTLPVRRLTRDESNFIYGKRANKALDNNITDVEAKALLKMNPVPADLTGIVRDTVYVPVIESVFEAPSYVEQRAKKGLMFDFVPDSLRYIPFSGQTPVIMDTASVSRGELKISTILIQMPHPIDTSFTHKIGDLNDNSLKDNWSLK</sequence>
<keyword evidence="1" id="KW-1133">Transmembrane helix</keyword>
<dbReference type="Proteomes" id="UP000249248">
    <property type="component" value="Unassembled WGS sequence"/>
</dbReference>
<protein>
    <submittedName>
        <fullName evidence="2">Uncharacterized protein</fullName>
    </submittedName>
</protein>
<gene>
    <name evidence="2" type="ORF">DNU06_07820</name>
</gene>
<dbReference type="EMBL" id="QKSB01000003">
    <property type="protein sequence ID" value="PZE17728.1"/>
    <property type="molecule type" value="Genomic_DNA"/>
</dbReference>
<accession>A0A2W1NSS2</accession>
<evidence type="ECO:0000256" key="1">
    <source>
        <dbReference type="SAM" id="Phobius"/>
    </source>
</evidence>
<feature type="transmembrane region" description="Helical" evidence="1">
    <location>
        <begin position="54"/>
        <end position="72"/>
    </location>
</feature>
<keyword evidence="1" id="KW-0472">Membrane</keyword>